<feature type="compositionally biased region" description="Polar residues" evidence="1">
    <location>
        <begin position="77"/>
        <end position="91"/>
    </location>
</feature>
<organism evidence="4 5">
    <name type="scientific">Cocleimonas flava</name>
    <dbReference type="NCBI Taxonomy" id="634765"/>
    <lineage>
        <taxon>Bacteria</taxon>
        <taxon>Pseudomonadati</taxon>
        <taxon>Pseudomonadota</taxon>
        <taxon>Gammaproteobacteria</taxon>
        <taxon>Thiotrichales</taxon>
        <taxon>Thiotrichaceae</taxon>
        <taxon>Cocleimonas</taxon>
    </lineage>
</organism>
<evidence type="ECO:0000259" key="3">
    <source>
        <dbReference type="Pfam" id="PF13511"/>
    </source>
</evidence>
<evidence type="ECO:0000313" key="5">
    <source>
        <dbReference type="Proteomes" id="UP000294887"/>
    </source>
</evidence>
<dbReference type="Pfam" id="PF13511">
    <property type="entry name" value="DUF4124"/>
    <property type="match status" value="1"/>
</dbReference>
<reference evidence="4 5" key="1">
    <citation type="submission" date="2019-03" db="EMBL/GenBank/DDBJ databases">
        <title>Genomic Encyclopedia of Type Strains, Phase IV (KMG-IV): sequencing the most valuable type-strain genomes for metagenomic binning, comparative biology and taxonomic classification.</title>
        <authorList>
            <person name="Goeker M."/>
        </authorList>
    </citation>
    <scope>NUCLEOTIDE SEQUENCE [LARGE SCALE GENOMIC DNA]</scope>
    <source>
        <strain evidence="4 5">DSM 24830</strain>
    </source>
</reference>
<dbReference type="EMBL" id="SMFQ01000003">
    <property type="protein sequence ID" value="TCJ87091.1"/>
    <property type="molecule type" value="Genomic_DNA"/>
</dbReference>
<dbReference type="InterPro" id="IPR025392">
    <property type="entry name" value="DUF4124"/>
</dbReference>
<dbReference type="AlphaFoldDB" id="A0A4R1F8M3"/>
<evidence type="ECO:0000256" key="2">
    <source>
        <dbReference type="SAM" id="SignalP"/>
    </source>
</evidence>
<feature type="domain" description="DUF4124" evidence="3">
    <location>
        <begin position="16"/>
        <end position="58"/>
    </location>
</feature>
<feature type="region of interest" description="Disordered" evidence="1">
    <location>
        <begin position="66"/>
        <end position="94"/>
    </location>
</feature>
<accession>A0A4R1F8M3</accession>
<name>A0A4R1F8M3_9GAMM</name>
<evidence type="ECO:0000313" key="4">
    <source>
        <dbReference type="EMBL" id="TCJ87091.1"/>
    </source>
</evidence>
<gene>
    <name evidence="4" type="ORF">EV695_1593</name>
</gene>
<comment type="caution">
    <text evidence="4">The sequence shown here is derived from an EMBL/GenBank/DDBJ whole genome shotgun (WGS) entry which is preliminary data.</text>
</comment>
<keyword evidence="2" id="KW-0732">Signal</keyword>
<feature type="signal peptide" evidence="2">
    <location>
        <begin position="1"/>
        <end position="26"/>
    </location>
</feature>
<dbReference type="Proteomes" id="UP000294887">
    <property type="component" value="Unassembled WGS sequence"/>
</dbReference>
<feature type="chain" id="PRO_5020194368" evidence="2">
    <location>
        <begin position="27"/>
        <end position="158"/>
    </location>
</feature>
<dbReference type="RefSeq" id="WP_131905399.1">
    <property type="nucleotide sequence ID" value="NZ_BAAAFU010000004.1"/>
</dbReference>
<protein>
    <submittedName>
        <fullName evidence="4">Uncharacterized protein DUF4124</fullName>
    </submittedName>
</protein>
<evidence type="ECO:0000256" key="1">
    <source>
        <dbReference type="SAM" id="MobiDB-lite"/>
    </source>
</evidence>
<keyword evidence="5" id="KW-1185">Reference proteome</keyword>
<proteinExistence type="predicted"/>
<sequence length="158" mass="17844">MIKIIKLASITTITSALLILSANTHAEIYKWVDENGGVHYTAQPPVHKTKRVKAKNIEDEIKAAAGKYRPPAETAAAPNNDSTDTQKTEVNGETLAGPDKKLINYCNNQKKNLEQLRKNFRNVWIDVKGEKTNLDQEQRKEKVAYLQQRIAEDCKEVK</sequence>
<dbReference type="OrthoDB" id="7068596at2"/>